<feature type="transmembrane region" description="Helical" evidence="7">
    <location>
        <begin position="159"/>
        <end position="178"/>
    </location>
</feature>
<evidence type="ECO:0000313" key="9">
    <source>
        <dbReference type="EMBL" id="MDB7082404.1"/>
    </source>
</evidence>
<evidence type="ECO:0000256" key="5">
    <source>
        <dbReference type="ARBA" id="ARBA00022989"/>
    </source>
</evidence>
<keyword evidence="5 7" id="KW-1133">Transmembrane helix</keyword>
<dbReference type="InterPro" id="IPR011701">
    <property type="entry name" value="MFS"/>
</dbReference>
<dbReference type="Pfam" id="PF07690">
    <property type="entry name" value="MFS_1"/>
    <property type="match status" value="1"/>
</dbReference>
<evidence type="ECO:0000259" key="8">
    <source>
        <dbReference type="PROSITE" id="PS50850"/>
    </source>
</evidence>
<reference evidence="9" key="2">
    <citation type="submission" date="2023-01" db="EMBL/GenBank/DDBJ databases">
        <title>Human gut microbiome strain richness.</title>
        <authorList>
            <person name="Chen-Liaw A."/>
        </authorList>
    </citation>
    <scope>NUCLEOTIDE SEQUENCE</scope>
    <source>
        <strain evidence="9">1001217st2_G6_1001217B_191108</strain>
    </source>
</reference>
<feature type="transmembrane region" description="Helical" evidence="7">
    <location>
        <begin position="269"/>
        <end position="288"/>
    </location>
</feature>
<reference evidence="10" key="1">
    <citation type="submission" date="2019-11" db="EMBL/GenBank/DDBJ databases">
        <authorList>
            <person name="Feng L."/>
        </authorList>
    </citation>
    <scope>NUCLEOTIDE SEQUENCE</scope>
    <source>
        <strain evidence="10">CramosumLFYP8</strain>
    </source>
</reference>
<dbReference type="GO" id="GO:0022857">
    <property type="term" value="F:transmembrane transporter activity"/>
    <property type="evidence" value="ECO:0007669"/>
    <property type="project" value="InterPro"/>
</dbReference>
<evidence type="ECO:0000313" key="10">
    <source>
        <dbReference type="EMBL" id="VYU30834.1"/>
    </source>
</evidence>
<feature type="transmembrane region" description="Helical" evidence="7">
    <location>
        <begin position="328"/>
        <end position="348"/>
    </location>
</feature>
<dbReference type="RefSeq" id="WP_009008499.1">
    <property type="nucleotide sequence ID" value="NZ_BAABXX010000001.1"/>
</dbReference>
<protein>
    <submittedName>
        <fullName evidence="9">MFS transporter</fullName>
    </submittedName>
    <submittedName>
        <fullName evidence="10">Putative cyanate transporter</fullName>
    </submittedName>
</protein>
<evidence type="ECO:0000256" key="6">
    <source>
        <dbReference type="ARBA" id="ARBA00023136"/>
    </source>
</evidence>
<feature type="transmembrane region" description="Helical" evidence="7">
    <location>
        <begin position="244"/>
        <end position="262"/>
    </location>
</feature>
<proteinExistence type="predicted"/>
<organism evidence="10">
    <name type="scientific">Thomasclavelia ramosa</name>
    <dbReference type="NCBI Taxonomy" id="1547"/>
    <lineage>
        <taxon>Bacteria</taxon>
        <taxon>Bacillati</taxon>
        <taxon>Bacillota</taxon>
        <taxon>Erysipelotrichia</taxon>
        <taxon>Erysipelotrichales</taxon>
        <taxon>Coprobacillaceae</taxon>
        <taxon>Thomasclavelia</taxon>
    </lineage>
</organism>
<dbReference type="Gene3D" id="1.20.1250.20">
    <property type="entry name" value="MFS general substrate transporter like domains"/>
    <property type="match status" value="1"/>
</dbReference>
<feature type="transmembrane region" description="Helical" evidence="7">
    <location>
        <begin position="294"/>
        <end position="316"/>
    </location>
</feature>
<dbReference type="EMBL" id="JAQLKE010000002">
    <property type="protein sequence ID" value="MDB7082404.1"/>
    <property type="molecule type" value="Genomic_DNA"/>
</dbReference>
<feature type="transmembrane region" description="Helical" evidence="7">
    <location>
        <begin position="204"/>
        <end position="224"/>
    </location>
</feature>
<dbReference type="InterPro" id="IPR020846">
    <property type="entry name" value="MFS_dom"/>
</dbReference>
<dbReference type="SUPFAM" id="SSF103473">
    <property type="entry name" value="MFS general substrate transporter"/>
    <property type="match status" value="1"/>
</dbReference>
<feature type="transmembrane region" description="Helical" evidence="7">
    <location>
        <begin position="360"/>
        <end position="385"/>
    </location>
</feature>
<feature type="transmembrane region" description="Helical" evidence="7">
    <location>
        <begin position="134"/>
        <end position="153"/>
    </location>
</feature>
<dbReference type="PANTHER" id="PTHR43124">
    <property type="entry name" value="PURINE EFFLUX PUMP PBUE"/>
    <property type="match status" value="1"/>
</dbReference>
<sequence length="399" mass="42887">MDKKILRFALLSASLLVGSAAAINANIPAMAQHFDQVPLSMVEMLTTVPSLFLMISVLTSSLIAKRVGYKQTITIGLGIVMIAGIVPLLIDNFMIILISRAMLGFGVGLFNSLLVSMINYFYDAKERSSMYGLQSAFEGAGGIAITFIAGQLLKINWQAPFIAYMIAIPVFFIYFKFVPQVKTADVIKANGGDQIKKESHKSAGFLPVVYYVGLIFMAAMLYMIMGIKIASLMTGEGYGTASDASLVIILLSLGGISAGLLFGKILKVFNQLTTSIGLIILALAMVILGLSQNLVITFVGGYLTGFGFKIFMPSLIDKINNSNIPNTTLATSLLLVGFNLGVFISPYGSIVIQSLMRTEALPALFIANAIGFISLSTITLIITLIKNKKTVNIVQKVLE</sequence>
<dbReference type="InterPro" id="IPR036259">
    <property type="entry name" value="MFS_trans_sf"/>
</dbReference>
<evidence type="ECO:0000256" key="3">
    <source>
        <dbReference type="ARBA" id="ARBA00022475"/>
    </source>
</evidence>
<dbReference type="EMBL" id="CACRTL010000034">
    <property type="protein sequence ID" value="VYU30834.1"/>
    <property type="molecule type" value="Genomic_DNA"/>
</dbReference>
<name>A0A6N3DT24_9FIRM</name>
<dbReference type="GO" id="GO:0005886">
    <property type="term" value="C:plasma membrane"/>
    <property type="evidence" value="ECO:0007669"/>
    <property type="project" value="UniProtKB-SubCell"/>
</dbReference>
<dbReference type="PANTHER" id="PTHR43124:SF3">
    <property type="entry name" value="CHLORAMPHENICOL EFFLUX PUMP RV0191"/>
    <property type="match status" value="1"/>
</dbReference>
<dbReference type="AlphaFoldDB" id="A0A6N3DT24"/>
<evidence type="ECO:0000256" key="2">
    <source>
        <dbReference type="ARBA" id="ARBA00022448"/>
    </source>
</evidence>
<evidence type="ECO:0000256" key="1">
    <source>
        <dbReference type="ARBA" id="ARBA00004651"/>
    </source>
</evidence>
<keyword evidence="4 7" id="KW-0812">Transmembrane</keyword>
<dbReference type="Proteomes" id="UP001211987">
    <property type="component" value="Unassembled WGS sequence"/>
</dbReference>
<dbReference type="InterPro" id="IPR050189">
    <property type="entry name" value="MFS_Efflux_Transporters"/>
</dbReference>
<comment type="subcellular location">
    <subcellularLocation>
        <location evidence="1">Cell membrane</location>
        <topology evidence="1">Multi-pass membrane protein</topology>
    </subcellularLocation>
</comment>
<evidence type="ECO:0000256" key="7">
    <source>
        <dbReference type="SAM" id="Phobius"/>
    </source>
</evidence>
<keyword evidence="6 7" id="KW-0472">Membrane</keyword>
<dbReference type="PROSITE" id="PS50850">
    <property type="entry name" value="MFS"/>
    <property type="match status" value="1"/>
</dbReference>
<feature type="transmembrane region" description="Helical" evidence="7">
    <location>
        <begin position="41"/>
        <end position="63"/>
    </location>
</feature>
<feature type="transmembrane region" description="Helical" evidence="7">
    <location>
        <begin position="103"/>
        <end position="122"/>
    </location>
</feature>
<evidence type="ECO:0000256" key="4">
    <source>
        <dbReference type="ARBA" id="ARBA00022692"/>
    </source>
</evidence>
<keyword evidence="2" id="KW-0813">Transport</keyword>
<feature type="transmembrane region" description="Helical" evidence="7">
    <location>
        <begin position="75"/>
        <end position="97"/>
    </location>
</feature>
<feature type="domain" description="Major facilitator superfamily (MFS) profile" evidence="8">
    <location>
        <begin position="1"/>
        <end position="399"/>
    </location>
</feature>
<accession>A0A6N3DT24</accession>
<gene>
    <name evidence="10" type="ORF">CRLFYP8_00299</name>
    <name evidence="9" type="ORF">PM738_01200</name>
</gene>
<keyword evidence="3" id="KW-1003">Cell membrane</keyword>